<organism evidence="1 2">
    <name type="scientific">Aspergillus melleus</name>
    <dbReference type="NCBI Taxonomy" id="138277"/>
    <lineage>
        <taxon>Eukaryota</taxon>
        <taxon>Fungi</taxon>
        <taxon>Dikarya</taxon>
        <taxon>Ascomycota</taxon>
        <taxon>Pezizomycotina</taxon>
        <taxon>Eurotiomycetes</taxon>
        <taxon>Eurotiomycetidae</taxon>
        <taxon>Eurotiales</taxon>
        <taxon>Aspergillaceae</taxon>
        <taxon>Aspergillus</taxon>
        <taxon>Aspergillus subgen. Circumdati</taxon>
    </lineage>
</organism>
<evidence type="ECO:0000313" key="2">
    <source>
        <dbReference type="Proteomes" id="UP001177260"/>
    </source>
</evidence>
<proteinExistence type="predicted"/>
<evidence type="ECO:0000313" key="1">
    <source>
        <dbReference type="EMBL" id="KAK1141971.1"/>
    </source>
</evidence>
<name>A0ACC3AVP1_9EURO</name>
<dbReference type="EMBL" id="JAOPJF010000056">
    <property type="protein sequence ID" value="KAK1141971.1"/>
    <property type="molecule type" value="Genomic_DNA"/>
</dbReference>
<dbReference type="Proteomes" id="UP001177260">
    <property type="component" value="Unassembled WGS sequence"/>
</dbReference>
<gene>
    <name evidence="1" type="ORF">N8T08_008294</name>
</gene>
<reference evidence="1 2" key="1">
    <citation type="journal article" date="2023" name="ACS Omega">
        <title>Identification of the Neoaspergillic Acid Biosynthesis Gene Cluster by Establishing an In Vitro CRISPR-Ribonucleoprotein Genetic System in Aspergillus melleus.</title>
        <authorList>
            <person name="Yuan B."/>
            <person name="Grau M.F."/>
            <person name="Murata R.M."/>
            <person name="Torok T."/>
            <person name="Venkateswaran K."/>
            <person name="Stajich J.E."/>
            <person name="Wang C.C.C."/>
        </authorList>
    </citation>
    <scope>NUCLEOTIDE SEQUENCE [LARGE SCALE GENOMIC DNA]</scope>
    <source>
        <strain evidence="1 2">IMV 1140</strain>
    </source>
</reference>
<keyword evidence="2" id="KW-1185">Reference proteome</keyword>
<protein>
    <submittedName>
        <fullName evidence="1">Uncharacterized protein</fullName>
    </submittedName>
</protein>
<accession>A0ACC3AVP1</accession>
<comment type="caution">
    <text evidence="1">The sequence shown here is derived from an EMBL/GenBank/DDBJ whole genome shotgun (WGS) entry which is preliminary data.</text>
</comment>
<sequence>MVLGSCRRQNVSYMRSRSQNGSFRKPINRLVFYASWGNIMTNLATVVSQSGIHAGLNSPLCQLQAFLIQWFMPADALWTLAMACNVYLTFFHKYDSDQLRRLEWKYLAFCYGLPFIPAFAYFFIQTETRGRVYGSALIWCWVAPSWDFLRVAVFYGPVWFVIFLTLGIYVRTGRVIYQRERQLREIDKLDSKADCENPDEPVSLKTIEIRITSEAAVPNGISWTVAESSSPVSSHHPPSLYGSYSVTIEGGQSSGLPLKPLRPEKTRRRTMVGEANSASWAYTKYAMLFFIALIITWVPSTVNRVQALASPHSFSFVLNYLSSFVLPLQGFWNSIVYISISWPAFKSAFHRLRRSRCSLRASIGRYRDPRTANNAARTYYLGGTSSTQRLTA</sequence>